<evidence type="ECO:0000256" key="1">
    <source>
        <dbReference type="SAM" id="Phobius"/>
    </source>
</evidence>
<evidence type="ECO:0000313" key="3">
    <source>
        <dbReference type="Proteomes" id="UP000447434"/>
    </source>
</evidence>
<feature type="transmembrane region" description="Helical" evidence="1">
    <location>
        <begin position="52"/>
        <end position="74"/>
    </location>
</feature>
<dbReference type="Proteomes" id="UP000447434">
    <property type="component" value="Chromosome 1"/>
</dbReference>
<feature type="transmembrane region" description="Helical" evidence="1">
    <location>
        <begin position="20"/>
        <end position="40"/>
    </location>
</feature>
<feature type="transmembrane region" description="Helical" evidence="1">
    <location>
        <begin position="86"/>
        <end position="103"/>
    </location>
</feature>
<keyword evidence="3" id="KW-1185">Reference proteome</keyword>
<evidence type="ECO:0000313" key="2">
    <source>
        <dbReference type="EMBL" id="KAE9621769.1"/>
    </source>
</evidence>
<organism evidence="2 3">
    <name type="scientific">Lupinus albus</name>
    <name type="common">White lupine</name>
    <name type="synonym">Lupinus termis</name>
    <dbReference type="NCBI Taxonomy" id="3870"/>
    <lineage>
        <taxon>Eukaryota</taxon>
        <taxon>Viridiplantae</taxon>
        <taxon>Streptophyta</taxon>
        <taxon>Embryophyta</taxon>
        <taxon>Tracheophyta</taxon>
        <taxon>Spermatophyta</taxon>
        <taxon>Magnoliopsida</taxon>
        <taxon>eudicotyledons</taxon>
        <taxon>Gunneridae</taxon>
        <taxon>Pentapetalae</taxon>
        <taxon>rosids</taxon>
        <taxon>fabids</taxon>
        <taxon>Fabales</taxon>
        <taxon>Fabaceae</taxon>
        <taxon>Papilionoideae</taxon>
        <taxon>50 kb inversion clade</taxon>
        <taxon>genistoids sensu lato</taxon>
        <taxon>core genistoids</taxon>
        <taxon>Genisteae</taxon>
        <taxon>Lupinus</taxon>
    </lineage>
</organism>
<keyword evidence="1" id="KW-0472">Membrane</keyword>
<protein>
    <submittedName>
        <fullName evidence="2">Uncharacterized protein</fullName>
    </submittedName>
</protein>
<sequence length="120" mass="14610">MFFDRYDFFLNKWLGSSFTGYSFKGIIFLPSNFNVLILNYSSFQILFSKYPYFCKLCVLTLCILFYIFIIYFFFHLHHTSNVSYSSYSFIIHSLSLFLTIVHTKKRIERMDNHYLKFKFL</sequence>
<comment type="caution">
    <text evidence="2">The sequence shown here is derived from an EMBL/GenBank/DDBJ whole genome shotgun (WGS) entry which is preliminary data.</text>
</comment>
<name>A0A6A4R6Y0_LUPAL</name>
<reference evidence="3" key="1">
    <citation type="journal article" date="2020" name="Nat. Commun.">
        <title>Genome sequence of the cluster root forming white lupin.</title>
        <authorList>
            <person name="Hufnagel B."/>
            <person name="Marques A."/>
            <person name="Soriano A."/>
            <person name="Marques L."/>
            <person name="Divol F."/>
            <person name="Doumas P."/>
            <person name="Sallet E."/>
            <person name="Mancinotti D."/>
            <person name="Carrere S."/>
            <person name="Marande W."/>
            <person name="Arribat S."/>
            <person name="Keller J."/>
            <person name="Huneau C."/>
            <person name="Blein T."/>
            <person name="Aime D."/>
            <person name="Laguerre M."/>
            <person name="Taylor J."/>
            <person name="Schubert V."/>
            <person name="Nelson M."/>
            <person name="Geu-Flores F."/>
            <person name="Crespi M."/>
            <person name="Gallardo-Guerrero K."/>
            <person name="Delaux P.-M."/>
            <person name="Salse J."/>
            <person name="Berges H."/>
            <person name="Guyot R."/>
            <person name="Gouzy J."/>
            <person name="Peret B."/>
        </authorList>
    </citation>
    <scope>NUCLEOTIDE SEQUENCE [LARGE SCALE GENOMIC DNA]</scope>
    <source>
        <strain evidence="3">cv. Amiga</strain>
    </source>
</reference>
<keyword evidence="1" id="KW-0812">Transmembrane</keyword>
<keyword evidence="1" id="KW-1133">Transmembrane helix</keyword>
<accession>A0A6A4R6Y0</accession>
<dbReference type="AlphaFoldDB" id="A0A6A4R6Y0"/>
<proteinExistence type="predicted"/>
<dbReference type="EMBL" id="WOCE01000001">
    <property type="protein sequence ID" value="KAE9621769.1"/>
    <property type="molecule type" value="Genomic_DNA"/>
</dbReference>
<gene>
    <name evidence="2" type="ORF">Lalb_Chr01g0018281</name>
</gene>